<dbReference type="OrthoDB" id="5892361at2"/>
<dbReference type="HOGENOM" id="CLU_1721581_0_0_6"/>
<evidence type="ECO:0000313" key="2">
    <source>
        <dbReference type="Proteomes" id="UP000032427"/>
    </source>
</evidence>
<accession>A0A090IKM9</accession>
<organism evidence="1 2">
    <name type="scientific">Aliivibrio wodanis</name>
    <dbReference type="NCBI Taxonomy" id="80852"/>
    <lineage>
        <taxon>Bacteria</taxon>
        <taxon>Pseudomonadati</taxon>
        <taxon>Pseudomonadota</taxon>
        <taxon>Gammaproteobacteria</taxon>
        <taxon>Vibrionales</taxon>
        <taxon>Vibrionaceae</taxon>
        <taxon>Aliivibrio</taxon>
    </lineage>
</organism>
<dbReference type="STRING" id="80852.AWOD_I_1136"/>
<dbReference type="GeneID" id="28540700"/>
<protein>
    <submittedName>
        <fullName evidence="1">Uncharacterized protein</fullName>
    </submittedName>
</protein>
<gene>
    <name evidence="1" type="ORF">AWOD_I_1136</name>
</gene>
<dbReference type="KEGG" id="awd:AWOD_I_1136"/>
<reference evidence="2" key="1">
    <citation type="submission" date="2014-09" db="EMBL/GenBank/DDBJ databases">
        <authorList>
            <person name="Hjerde E."/>
        </authorList>
    </citation>
    <scope>NUCLEOTIDE SEQUENCE [LARGE SCALE GENOMIC DNA]</scope>
    <source>
        <strain evidence="2">06/09/139</strain>
    </source>
</reference>
<dbReference type="AlphaFoldDB" id="A0A090IKM9"/>
<keyword evidence="2" id="KW-1185">Reference proteome</keyword>
<name>A0A090IKM9_9GAMM</name>
<evidence type="ECO:0000313" key="1">
    <source>
        <dbReference type="EMBL" id="CED71221.1"/>
    </source>
</evidence>
<dbReference type="PATRIC" id="fig|80852.17.peg.1164"/>
<dbReference type="Proteomes" id="UP000032427">
    <property type="component" value="Chromosome 1"/>
</dbReference>
<sequence length="149" mass="17129">MERDYTFSCLVTMPRHDLEEFSHRVISRMVPEETIKEIFTFEQEETANQDRMQTAQLDAMLRLAAVALGEVTHAFSESDNSQQNSLRMMRLVLWHAYAMLFNLEEAVSLEEHCELVEQILAKPPTDALNWLPVLSKLLGDYAAIAAKQK</sequence>
<proteinExistence type="predicted"/>
<dbReference type="EMBL" id="LN554846">
    <property type="protein sequence ID" value="CED71221.1"/>
    <property type="molecule type" value="Genomic_DNA"/>
</dbReference>